<feature type="chain" id="PRO_5046743345" evidence="1">
    <location>
        <begin position="21"/>
        <end position="413"/>
    </location>
</feature>
<protein>
    <submittedName>
        <fullName evidence="2">Outer membrane beta-barrel protein</fullName>
    </submittedName>
</protein>
<dbReference type="EMBL" id="JAQQLF010000002">
    <property type="protein sequence ID" value="MDC7716150.1"/>
    <property type="molecule type" value="Genomic_DNA"/>
</dbReference>
<sequence>MYKLTPLALALSLLSGYAVAQSAPNAAIPQQHDIYKAFDTYKPNEQADPDGAIRVGGFYLYPRVGVSVGHDDNVTAVNSNKVSSAVWNLSPAALLEHTNGGDRYTLSYSGSFTQYTNSSNDNTDLHEFQGQAAVQYDDRLNTLFRAGVLLSADPRETTDRATASKPDEFRNSYAGYLVGYGAPEAQGRLEAEINYNDKRYTNNRATTADGDFAALDTAGRFYYRVAPNSKVFVEGRYTDYDYKLASPNQDSTEQRLLLGYTWEATAATQGTVKAGNLKKDFAQASRRDFSGLTWEGAVRWSPLEYSVVDLNTRRSTDDSSGTGDYIKRSSYGLQWNHKLTDLFSSVLGYTYTDSNYVGATRQDKKKSYKAGVAYDARRWMKVSLEWTTTDNNSTVQASSYKRNVIMLNTLIGL</sequence>
<keyword evidence="1" id="KW-0732">Signal</keyword>
<evidence type="ECO:0000313" key="2">
    <source>
        <dbReference type="EMBL" id="MDC7716150.1"/>
    </source>
</evidence>
<reference evidence="2 3" key="1">
    <citation type="submission" date="2023-01" db="EMBL/GenBank/DDBJ databases">
        <title>Novel species of the genus Vogesella isolated from rivers.</title>
        <authorList>
            <person name="Lu H."/>
        </authorList>
    </citation>
    <scope>NUCLEOTIDE SEQUENCE [LARGE SCALE GENOMIC DNA]</scope>
    <source>
        <strain evidence="2 3">DC21W</strain>
    </source>
</reference>
<keyword evidence="3" id="KW-1185">Reference proteome</keyword>
<gene>
    <name evidence="2" type="ORF">PQU95_02785</name>
</gene>
<proteinExistence type="predicted"/>
<dbReference type="RefSeq" id="WP_272750585.1">
    <property type="nucleotide sequence ID" value="NZ_JAQQLF010000002.1"/>
</dbReference>
<dbReference type="Pfam" id="PF10082">
    <property type="entry name" value="BBP2_2"/>
    <property type="match status" value="1"/>
</dbReference>
<feature type="signal peptide" evidence="1">
    <location>
        <begin position="1"/>
        <end position="20"/>
    </location>
</feature>
<evidence type="ECO:0000256" key="1">
    <source>
        <dbReference type="SAM" id="SignalP"/>
    </source>
</evidence>
<dbReference type="InterPro" id="IPR018759">
    <property type="entry name" value="BBP2_2"/>
</dbReference>
<organism evidence="2 3">
    <name type="scientific">Vogesella aquatica</name>
    <dbReference type="NCBI Taxonomy" id="2984206"/>
    <lineage>
        <taxon>Bacteria</taxon>
        <taxon>Pseudomonadati</taxon>
        <taxon>Pseudomonadota</taxon>
        <taxon>Betaproteobacteria</taxon>
        <taxon>Neisseriales</taxon>
        <taxon>Chromobacteriaceae</taxon>
        <taxon>Vogesella</taxon>
    </lineage>
</organism>
<name>A0ABT5IV42_9NEIS</name>
<dbReference type="Proteomes" id="UP001219956">
    <property type="component" value="Unassembled WGS sequence"/>
</dbReference>
<evidence type="ECO:0000313" key="3">
    <source>
        <dbReference type="Proteomes" id="UP001219956"/>
    </source>
</evidence>
<accession>A0ABT5IV42</accession>
<comment type="caution">
    <text evidence="2">The sequence shown here is derived from an EMBL/GenBank/DDBJ whole genome shotgun (WGS) entry which is preliminary data.</text>
</comment>